<reference evidence="1" key="1">
    <citation type="submission" date="2023-08" db="EMBL/GenBank/DDBJ databases">
        <title>A de novo genome assembly of Solanum verrucosum Schlechtendal, a Mexican diploid species geographically isolated from the other diploid A-genome species in potato relatives.</title>
        <authorList>
            <person name="Hosaka K."/>
        </authorList>
    </citation>
    <scope>NUCLEOTIDE SEQUENCE</scope>
    <source>
        <tissue evidence="1">Young leaves</tissue>
    </source>
</reference>
<dbReference type="AlphaFoldDB" id="A0AAF0QNS3"/>
<protein>
    <submittedName>
        <fullName evidence="1">Uncharacterized protein</fullName>
    </submittedName>
</protein>
<gene>
    <name evidence="1" type="ORF">MTR67_019457</name>
</gene>
<evidence type="ECO:0000313" key="2">
    <source>
        <dbReference type="Proteomes" id="UP001234989"/>
    </source>
</evidence>
<accession>A0AAF0QNS3</accession>
<proteinExistence type="predicted"/>
<dbReference type="Proteomes" id="UP001234989">
    <property type="component" value="Chromosome 4"/>
</dbReference>
<name>A0AAF0QNS3_SOLVR</name>
<sequence length="28" mass="3070">MCPSPYTNSHTKPGVCISGILKFLKIPH</sequence>
<evidence type="ECO:0000313" key="1">
    <source>
        <dbReference type="EMBL" id="WMV26072.1"/>
    </source>
</evidence>
<keyword evidence="2" id="KW-1185">Reference proteome</keyword>
<organism evidence="1 2">
    <name type="scientific">Solanum verrucosum</name>
    <dbReference type="NCBI Taxonomy" id="315347"/>
    <lineage>
        <taxon>Eukaryota</taxon>
        <taxon>Viridiplantae</taxon>
        <taxon>Streptophyta</taxon>
        <taxon>Embryophyta</taxon>
        <taxon>Tracheophyta</taxon>
        <taxon>Spermatophyta</taxon>
        <taxon>Magnoliopsida</taxon>
        <taxon>eudicotyledons</taxon>
        <taxon>Gunneridae</taxon>
        <taxon>Pentapetalae</taxon>
        <taxon>asterids</taxon>
        <taxon>lamiids</taxon>
        <taxon>Solanales</taxon>
        <taxon>Solanaceae</taxon>
        <taxon>Solanoideae</taxon>
        <taxon>Solaneae</taxon>
        <taxon>Solanum</taxon>
    </lineage>
</organism>
<dbReference type="EMBL" id="CP133615">
    <property type="protein sequence ID" value="WMV26072.1"/>
    <property type="molecule type" value="Genomic_DNA"/>
</dbReference>